<protein>
    <submittedName>
        <fullName evidence="3">Putative membrane protein</fullName>
    </submittedName>
</protein>
<organism evidence="3 4">
    <name type="scientific">Azomonas macrocytogenes</name>
    <name type="common">Azotobacter macrocytogenes</name>
    <dbReference type="NCBI Taxonomy" id="69962"/>
    <lineage>
        <taxon>Bacteria</taxon>
        <taxon>Pseudomonadati</taxon>
        <taxon>Pseudomonadota</taxon>
        <taxon>Gammaproteobacteria</taxon>
        <taxon>Pseudomonadales</taxon>
        <taxon>Pseudomonadaceae</taxon>
        <taxon>Azomonas</taxon>
    </lineage>
</organism>
<dbReference type="Proteomes" id="UP000549250">
    <property type="component" value="Unassembled WGS sequence"/>
</dbReference>
<dbReference type="InterPro" id="IPR007621">
    <property type="entry name" value="TPM_dom"/>
</dbReference>
<evidence type="ECO:0000259" key="2">
    <source>
        <dbReference type="Pfam" id="PF04536"/>
    </source>
</evidence>
<dbReference type="PANTHER" id="PTHR30373:SF8">
    <property type="entry name" value="BLL7265 PROTEIN"/>
    <property type="match status" value="1"/>
</dbReference>
<dbReference type="EMBL" id="JACHXI010000011">
    <property type="protein sequence ID" value="MBB3104020.1"/>
    <property type="molecule type" value="Genomic_DNA"/>
</dbReference>
<evidence type="ECO:0000256" key="1">
    <source>
        <dbReference type="SAM" id="Phobius"/>
    </source>
</evidence>
<dbReference type="Gene3D" id="3.10.310.50">
    <property type="match status" value="1"/>
</dbReference>
<keyword evidence="1" id="KW-0812">Transmembrane</keyword>
<keyword evidence="1" id="KW-1133">Transmembrane helix</keyword>
<dbReference type="Pfam" id="PF04536">
    <property type="entry name" value="TPM_phosphatase"/>
    <property type="match status" value="1"/>
</dbReference>
<dbReference type="RefSeq" id="WP_183166923.1">
    <property type="nucleotide sequence ID" value="NZ_JACHXI010000011.1"/>
</dbReference>
<evidence type="ECO:0000313" key="4">
    <source>
        <dbReference type="Proteomes" id="UP000549250"/>
    </source>
</evidence>
<proteinExistence type="predicted"/>
<feature type="domain" description="TPM" evidence="2">
    <location>
        <begin position="105"/>
        <end position="182"/>
    </location>
</feature>
<accession>A0A839T5G5</accession>
<dbReference type="AlphaFoldDB" id="A0A839T5G5"/>
<sequence length="205" mass="23139">MTLLSESEQQQVAAAIKRIERDTDAELVTVLAARADDYTYISLLWAGMLALLGPGVINYYPLWLNAHELLLTQWLTFIVLSLLFKVPAITTRLVPQRVRHWHAANLARRQFLELKLHHTEGGTGMLIFVSEAERYVEILVDHGISSQLSDETWAAIVSDFTMAVRRGETLQGFLTCIAACGEVLRQHVPVTRLRNELPDHLVILT</sequence>
<keyword evidence="4" id="KW-1185">Reference proteome</keyword>
<feature type="transmembrane region" description="Helical" evidence="1">
    <location>
        <begin position="43"/>
        <end position="62"/>
    </location>
</feature>
<name>A0A839T5G5_AZOMA</name>
<dbReference type="PANTHER" id="PTHR30373">
    <property type="entry name" value="UPF0603 PROTEIN YGCG"/>
    <property type="match status" value="1"/>
</dbReference>
<keyword evidence="1" id="KW-0472">Membrane</keyword>
<reference evidence="3 4" key="1">
    <citation type="submission" date="2020-08" db="EMBL/GenBank/DDBJ databases">
        <title>Genomic Encyclopedia of Type Strains, Phase III (KMG-III): the genomes of soil and plant-associated and newly described type strains.</title>
        <authorList>
            <person name="Whitman W."/>
        </authorList>
    </citation>
    <scope>NUCLEOTIDE SEQUENCE [LARGE SCALE GENOMIC DNA]</scope>
    <source>
        <strain evidence="3 4">CECT 4462</strain>
    </source>
</reference>
<feature type="transmembrane region" description="Helical" evidence="1">
    <location>
        <begin position="74"/>
        <end position="94"/>
    </location>
</feature>
<gene>
    <name evidence="3" type="ORF">FHR87_002430</name>
</gene>
<evidence type="ECO:0000313" key="3">
    <source>
        <dbReference type="EMBL" id="MBB3104020.1"/>
    </source>
</evidence>
<comment type="caution">
    <text evidence="3">The sequence shown here is derived from an EMBL/GenBank/DDBJ whole genome shotgun (WGS) entry which is preliminary data.</text>
</comment>